<dbReference type="AlphaFoldDB" id="A0A3E5FSY3"/>
<evidence type="ECO:0000313" key="6">
    <source>
        <dbReference type="Proteomes" id="UP000261087"/>
    </source>
</evidence>
<dbReference type="PANTHER" id="PTHR33204:SF29">
    <property type="entry name" value="TRANSCRIPTIONAL REGULATOR"/>
    <property type="match status" value="1"/>
</dbReference>
<accession>A0A3E5FSY3</accession>
<dbReference type="Gene3D" id="1.10.10.10">
    <property type="entry name" value="Winged helix-like DNA-binding domain superfamily/Winged helix DNA-binding domain"/>
    <property type="match status" value="1"/>
</dbReference>
<dbReference type="InterPro" id="IPR002577">
    <property type="entry name" value="HTH_HxlR"/>
</dbReference>
<evidence type="ECO:0000256" key="3">
    <source>
        <dbReference type="ARBA" id="ARBA00023163"/>
    </source>
</evidence>
<keyword evidence="1" id="KW-0805">Transcription regulation</keyword>
<dbReference type="EMBL" id="QSVF01000002">
    <property type="protein sequence ID" value="RGO13139.1"/>
    <property type="molecule type" value="Genomic_DNA"/>
</dbReference>
<dbReference type="PROSITE" id="PS51118">
    <property type="entry name" value="HTH_HXLR"/>
    <property type="match status" value="1"/>
</dbReference>
<comment type="caution">
    <text evidence="5">The sequence shown here is derived from an EMBL/GenBank/DDBJ whole genome shotgun (WGS) entry which is preliminary data.</text>
</comment>
<evidence type="ECO:0000256" key="2">
    <source>
        <dbReference type="ARBA" id="ARBA00023125"/>
    </source>
</evidence>
<dbReference type="InterPro" id="IPR036388">
    <property type="entry name" value="WH-like_DNA-bd_sf"/>
</dbReference>
<proteinExistence type="predicted"/>
<dbReference type="InterPro" id="IPR036390">
    <property type="entry name" value="WH_DNA-bd_sf"/>
</dbReference>
<evidence type="ECO:0000259" key="4">
    <source>
        <dbReference type="PROSITE" id="PS51118"/>
    </source>
</evidence>
<gene>
    <name evidence="5" type="ORF">DXB31_01010</name>
</gene>
<dbReference type="Proteomes" id="UP000261087">
    <property type="component" value="Unassembled WGS sequence"/>
</dbReference>
<dbReference type="Pfam" id="PF01638">
    <property type="entry name" value="HxlR"/>
    <property type="match status" value="1"/>
</dbReference>
<sequence>MNFEETGFAYSMSLISGKYKLPILYSLAFYGPFRYNELKRFLDPISFKTLTSNLKELEECKLIIRKEYQEIPPKVEYYLSDKGKSLMPILDQLCDWGEKINKNNKK</sequence>
<keyword evidence="2" id="KW-0238">DNA-binding</keyword>
<dbReference type="SUPFAM" id="SSF46785">
    <property type="entry name" value="Winged helix' DNA-binding domain"/>
    <property type="match status" value="1"/>
</dbReference>
<feature type="domain" description="HTH hxlR-type" evidence="4">
    <location>
        <begin position="6"/>
        <end position="105"/>
    </location>
</feature>
<evidence type="ECO:0000256" key="1">
    <source>
        <dbReference type="ARBA" id="ARBA00023015"/>
    </source>
</evidence>
<evidence type="ECO:0000313" key="5">
    <source>
        <dbReference type="EMBL" id="RGO13139.1"/>
    </source>
</evidence>
<dbReference type="GO" id="GO:0003677">
    <property type="term" value="F:DNA binding"/>
    <property type="evidence" value="ECO:0007669"/>
    <property type="project" value="UniProtKB-KW"/>
</dbReference>
<dbReference type="PANTHER" id="PTHR33204">
    <property type="entry name" value="TRANSCRIPTIONAL REGULATOR, MARR FAMILY"/>
    <property type="match status" value="1"/>
</dbReference>
<organism evidence="5 6">
    <name type="scientific">Thomasclavelia spiroformis</name>
    <dbReference type="NCBI Taxonomy" id="29348"/>
    <lineage>
        <taxon>Bacteria</taxon>
        <taxon>Bacillati</taxon>
        <taxon>Bacillota</taxon>
        <taxon>Erysipelotrichia</taxon>
        <taxon>Erysipelotrichales</taxon>
        <taxon>Coprobacillaceae</taxon>
        <taxon>Thomasclavelia</taxon>
    </lineage>
</organism>
<name>A0A3E5FSY3_9FIRM</name>
<protein>
    <submittedName>
        <fullName evidence="5">Transcriptional regulator</fullName>
    </submittedName>
</protein>
<reference evidence="5 6" key="1">
    <citation type="submission" date="2018-08" db="EMBL/GenBank/DDBJ databases">
        <title>A genome reference for cultivated species of the human gut microbiota.</title>
        <authorList>
            <person name="Zou Y."/>
            <person name="Xue W."/>
            <person name="Luo G."/>
        </authorList>
    </citation>
    <scope>NUCLEOTIDE SEQUENCE [LARGE SCALE GENOMIC DNA]</scope>
    <source>
        <strain evidence="5 6">OM02-6</strain>
    </source>
</reference>
<keyword evidence="3" id="KW-0804">Transcription</keyword>